<accession>A0A5C5TZY4</accession>
<dbReference type="RefSeq" id="WP_158636502.1">
    <property type="nucleotide sequence ID" value="NZ_VOHK01000005.1"/>
</dbReference>
<comment type="caution">
    <text evidence="3">The sequence shown here is derived from an EMBL/GenBank/DDBJ whole genome shotgun (WGS) entry which is preliminary data.</text>
</comment>
<dbReference type="PROSITE" id="PS51257">
    <property type="entry name" value="PROKAR_LIPOPROTEIN"/>
    <property type="match status" value="1"/>
</dbReference>
<evidence type="ECO:0000256" key="2">
    <source>
        <dbReference type="SAM" id="SignalP"/>
    </source>
</evidence>
<dbReference type="AlphaFoldDB" id="A0A5C5TZY4"/>
<feature type="compositionally biased region" description="Polar residues" evidence="1">
    <location>
        <begin position="263"/>
        <end position="275"/>
    </location>
</feature>
<feature type="region of interest" description="Disordered" evidence="1">
    <location>
        <begin position="18"/>
        <end position="42"/>
    </location>
</feature>
<feature type="chain" id="PRO_5022946109" evidence="2">
    <location>
        <begin position="22"/>
        <end position="557"/>
    </location>
</feature>
<proteinExistence type="predicted"/>
<feature type="region of interest" description="Disordered" evidence="1">
    <location>
        <begin position="260"/>
        <end position="283"/>
    </location>
</feature>
<organism evidence="3 4">
    <name type="scientific">Luteimonas marina</name>
    <dbReference type="NCBI Taxonomy" id="488485"/>
    <lineage>
        <taxon>Bacteria</taxon>
        <taxon>Pseudomonadati</taxon>
        <taxon>Pseudomonadota</taxon>
        <taxon>Gammaproteobacteria</taxon>
        <taxon>Lysobacterales</taxon>
        <taxon>Lysobacteraceae</taxon>
        <taxon>Luteimonas</taxon>
    </lineage>
</organism>
<keyword evidence="2" id="KW-0732">Signal</keyword>
<name>A0A5C5TZY4_9GAMM</name>
<evidence type="ECO:0000313" key="3">
    <source>
        <dbReference type="EMBL" id="TWT19237.1"/>
    </source>
</evidence>
<keyword evidence="4" id="KW-1185">Reference proteome</keyword>
<reference evidence="3 4" key="1">
    <citation type="journal article" date="2008" name="Int. J. Syst. Evol. Microbiol.">
        <title>Luteimonas marina sp. nov., isolated from seawater.</title>
        <authorList>
            <person name="Baik K.S."/>
            <person name="Park S.C."/>
            <person name="Kim M.S."/>
            <person name="Kim E.M."/>
            <person name="Park C."/>
            <person name="Chun J."/>
            <person name="Seong C.N."/>
        </authorList>
    </citation>
    <scope>NUCLEOTIDE SEQUENCE [LARGE SCALE GENOMIC DNA]</scope>
    <source>
        <strain evidence="3 4">FR1330</strain>
    </source>
</reference>
<feature type="compositionally biased region" description="Low complexity" evidence="1">
    <location>
        <begin position="25"/>
        <end position="42"/>
    </location>
</feature>
<dbReference type="Proteomes" id="UP000319980">
    <property type="component" value="Unassembled WGS sequence"/>
</dbReference>
<dbReference type="OrthoDB" id="5979571at2"/>
<evidence type="ECO:0000313" key="4">
    <source>
        <dbReference type="Proteomes" id="UP000319980"/>
    </source>
</evidence>
<feature type="signal peptide" evidence="2">
    <location>
        <begin position="1"/>
        <end position="21"/>
    </location>
</feature>
<sequence>MIRSLLTVGLLLALASCTPTPKTPDPASGPTSTTPADAATTQQAQVDAMLREGPEPTLRRLAPLDYYLHYKLMQATGMESALGGEAAAIAALQTLGDAYERALRGEDGQLPRLQPVAFNGEGMDSGLIGVSLTVVPTMMSGLGVSGHLGNWNEGQLQDAIAKGPMPLTGSSGPPGSPMVQYTQTDATVTLSMEVKEGAVSGKVRVKLRMDTCPDASGRITVDVEVKSDMALAGSPDSGGSVTANMRFERHIDDDARLIDSHPGDQSSGHMTIRGSQGSGGRSMLDLTLGGGGPPTVNDRSGVGLFDGAEAHRVAEHAQATQDFMAGVVRSILTGIEGKVAKAPWESGHCVKLDATSNPFRRKHARPGTTFEIEAKPRARSDGAPTGGTVRATLSGNRQLTPATGKIPADARYSYAGPDKKDEFASIEFEARSKRGVGRATLEFDTKQGAHRVSGGQNDFQADHTVCALDVPFDIRSSAGLTMHMVPAGDSGGAWTQSGNAGGVSWSGGGSYSLSLDDNGNGTLKAGGTSIIATPLGRFSDAVEPEFSITPAESESCD</sequence>
<gene>
    <name evidence="3" type="ORF">FQY83_12830</name>
</gene>
<protein>
    <submittedName>
        <fullName evidence="3">Uncharacterized protein</fullName>
    </submittedName>
</protein>
<dbReference type="EMBL" id="VOHK01000005">
    <property type="protein sequence ID" value="TWT19237.1"/>
    <property type="molecule type" value="Genomic_DNA"/>
</dbReference>
<evidence type="ECO:0000256" key="1">
    <source>
        <dbReference type="SAM" id="MobiDB-lite"/>
    </source>
</evidence>